<evidence type="ECO:0000256" key="2">
    <source>
        <dbReference type="SAM" id="MobiDB-lite"/>
    </source>
</evidence>
<feature type="region of interest" description="Disordered" evidence="2">
    <location>
        <begin position="805"/>
        <end position="831"/>
    </location>
</feature>
<feature type="compositionally biased region" description="Basic and acidic residues" evidence="2">
    <location>
        <begin position="16"/>
        <end position="30"/>
    </location>
</feature>
<feature type="compositionally biased region" description="Polar residues" evidence="2">
    <location>
        <begin position="505"/>
        <end position="533"/>
    </location>
</feature>
<dbReference type="PANTHER" id="PTHR11232:SF17">
    <property type="entry name" value="CAPON-LIKE PROTEIN"/>
    <property type="match status" value="1"/>
</dbReference>
<feature type="compositionally biased region" description="Pro residues" evidence="2">
    <location>
        <begin position="642"/>
        <end position="653"/>
    </location>
</feature>
<dbReference type="GO" id="GO:0050998">
    <property type="term" value="F:nitric-oxide synthase binding"/>
    <property type="evidence" value="ECO:0007669"/>
    <property type="project" value="TreeGrafter"/>
</dbReference>
<keyword evidence="1" id="KW-0175">Coiled coil</keyword>
<feature type="compositionally biased region" description="Basic and acidic residues" evidence="2">
    <location>
        <begin position="49"/>
        <end position="58"/>
    </location>
</feature>
<evidence type="ECO:0000313" key="3">
    <source>
        <dbReference type="EMBL" id="KAK9743984.1"/>
    </source>
</evidence>
<feature type="compositionally biased region" description="Polar residues" evidence="2">
    <location>
        <begin position="670"/>
        <end position="687"/>
    </location>
</feature>
<accession>A0AAW1MCL9</accession>
<feature type="region of interest" description="Disordered" evidence="2">
    <location>
        <begin position="284"/>
        <end position="338"/>
    </location>
</feature>
<dbReference type="InterPro" id="IPR011993">
    <property type="entry name" value="PH-like_dom_sf"/>
</dbReference>
<feature type="region of interest" description="Disordered" evidence="2">
    <location>
        <begin position="637"/>
        <end position="766"/>
    </location>
</feature>
<evidence type="ECO:0000313" key="4">
    <source>
        <dbReference type="Proteomes" id="UP001458880"/>
    </source>
</evidence>
<feature type="coiled-coil region" evidence="1">
    <location>
        <begin position="429"/>
        <end position="467"/>
    </location>
</feature>
<feature type="region of interest" description="Disordered" evidence="2">
    <location>
        <begin position="351"/>
        <end position="400"/>
    </location>
</feature>
<feature type="compositionally biased region" description="Low complexity" evidence="2">
    <location>
        <begin position="351"/>
        <end position="365"/>
    </location>
</feature>
<feature type="compositionally biased region" description="Basic and acidic residues" evidence="2">
    <location>
        <begin position="284"/>
        <end position="298"/>
    </location>
</feature>
<organism evidence="3 4">
    <name type="scientific">Popillia japonica</name>
    <name type="common">Japanese beetle</name>
    <dbReference type="NCBI Taxonomy" id="7064"/>
    <lineage>
        <taxon>Eukaryota</taxon>
        <taxon>Metazoa</taxon>
        <taxon>Ecdysozoa</taxon>
        <taxon>Arthropoda</taxon>
        <taxon>Hexapoda</taxon>
        <taxon>Insecta</taxon>
        <taxon>Pterygota</taxon>
        <taxon>Neoptera</taxon>
        <taxon>Endopterygota</taxon>
        <taxon>Coleoptera</taxon>
        <taxon>Polyphaga</taxon>
        <taxon>Scarabaeiformia</taxon>
        <taxon>Scarabaeidae</taxon>
        <taxon>Rutelinae</taxon>
        <taxon>Popillia</taxon>
    </lineage>
</organism>
<feature type="compositionally biased region" description="Polar residues" evidence="2">
    <location>
        <begin position="813"/>
        <end position="822"/>
    </location>
</feature>
<evidence type="ECO:0000256" key="1">
    <source>
        <dbReference type="SAM" id="Coils"/>
    </source>
</evidence>
<keyword evidence="4" id="KW-1185">Reference proteome</keyword>
<gene>
    <name evidence="3" type="ORF">QE152_g8164</name>
</gene>
<dbReference type="Proteomes" id="UP001458880">
    <property type="component" value="Unassembled WGS sequence"/>
</dbReference>
<feature type="compositionally biased region" description="Low complexity" evidence="2">
    <location>
        <begin position="688"/>
        <end position="734"/>
    </location>
</feature>
<dbReference type="Gene3D" id="2.30.29.30">
    <property type="entry name" value="Pleckstrin-homology domain (PH domain)/Phosphotyrosine-binding domain (PTB)"/>
    <property type="match status" value="1"/>
</dbReference>
<name>A0AAW1MCL9_POPJA</name>
<dbReference type="InterPro" id="IPR051133">
    <property type="entry name" value="Adapter_Engulfment-Domain"/>
</dbReference>
<dbReference type="EMBL" id="JASPKY010000064">
    <property type="protein sequence ID" value="KAK9743984.1"/>
    <property type="molecule type" value="Genomic_DNA"/>
</dbReference>
<proteinExistence type="predicted"/>
<dbReference type="AlphaFoldDB" id="A0AAW1MCL9"/>
<protein>
    <submittedName>
        <fullName evidence="3">Uncharacterized protein</fullName>
    </submittedName>
</protein>
<feature type="region of interest" description="Disordered" evidence="2">
    <location>
        <begin position="1"/>
        <end position="31"/>
    </location>
</feature>
<feature type="region of interest" description="Disordered" evidence="2">
    <location>
        <begin position="49"/>
        <end position="113"/>
    </location>
</feature>
<comment type="caution">
    <text evidence="3">The sequence shown here is derived from an EMBL/GenBank/DDBJ whole genome shotgun (WGS) entry which is preliminary data.</text>
</comment>
<feature type="region of interest" description="Disordered" evidence="2">
    <location>
        <begin position="501"/>
        <end position="543"/>
    </location>
</feature>
<feature type="compositionally biased region" description="Basic and acidic residues" evidence="2">
    <location>
        <begin position="312"/>
        <end position="321"/>
    </location>
</feature>
<dbReference type="PANTHER" id="PTHR11232">
    <property type="entry name" value="PHOSPHOTYROSINE INTERACTION DOMAIN-CONTAINING FAMILY MEMBER"/>
    <property type="match status" value="1"/>
</dbReference>
<sequence>MNKKEDSQTKSGQNAKEMRDPENTLSENKKQAVLAKARAKFLSAVRSKKLDKELDKKSKTQSTIDYILKPCPGSPNKHEKNQVITNNQTQHPESPQQQNGHTNLKRTASLQKQHSVGSYPIVNGVGEDVPINGISRSRPATVCVDKVHDEANRQTAALALERPRKKKVPSFDLEDYDLESQAMRIVRTVGQAFEVCHKLSINAPETDHLDYDEQDTLTQDLVSDRLSDVPSEKPKKGKIHFNSKCRKCCLIFSKTIFSCGSSETYHHLDYDEQDTLTQDLVSDRLSDVPSEKPKKDLISEGASDKLSLPDESSVKDVNGTDHHHHNSTGNAGNHPRGNRAYHLDLLTIPITSSGGNTTNSSNVNTPNRKSPMNVGETYSSSHLDGLGGSGGSSSMPVSGSAISAQHEIQLLDGLGGSGGSSSMPVSGSAISAQHEIQLLREQLDQQSQQTQAALAQLQLTREQLAAEQSARLEAQARTHQLLVHNRELLDHIAALVAHLQGGEKSGSQQQNSPHVTMPQQQQYQGGSMTNDNYSSDHQEQPTTLDHSVLQALGLNPQGLIENRAVTSCLPSSPLRTAYAPAQGLFNFSIPQPDFSLESQLLQRLQALCGYTPPQYSYNMNQTLPFIPNLYGQPMVNNNYTLQPPPQKKLPPSPLAVRHSYSGSPILDNRVSPNKNDSMQSLNLGFQHNYSSGQNLSQYSSNQNYQSNQSLNQIPQQSSQHLQVQSPVQQRQSPQRNLQSVSPKSERSEPQFIKPLSQMGALTTTDTEGRVRVIVPVPSSDEASSMMSTLRINDDFRSNVPTITRSTSEKVPNRSELMSQVQRTAWARHTTK</sequence>
<feature type="compositionally biased region" description="Polar residues" evidence="2">
    <location>
        <begin position="82"/>
        <end position="113"/>
    </location>
</feature>
<reference evidence="3 4" key="1">
    <citation type="journal article" date="2024" name="BMC Genomics">
        <title>De novo assembly and annotation of Popillia japonica's genome with initial clues to its potential as an invasive pest.</title>
        <authorList>
            <person name="Cucini C."/>
            <person name="Boschi S."/>
            <person name="Funari R."/>
            <person name="Cardaioli E."/>
            <person name="Iannotti N."/>
            <person name="Marturano G."/>
            <person name="Paoli F."/>
            <person name="Bruttini M."/>
            <person name="Carapelli A."/>
            <person name="Frati F."/>
            <person name="Nardi F."/>
        </authorList>
    </citation>
    <scope>NUCLEOTIDE SEQUENCE [LARGE SCALE GENOMIC DNA]</scope>
    <source>
        <strain evidence="3">DMR45628</strain>
    </source>
</reference>